<evidence type="ECO:0000313" key="3">
    <source>
        <dbReference type="Proteomes" id="UP001161325"/>
    </source>
</evidence>
<accession>A0AA37PZN9</accession>
<feature type="region of interest" description="Disordered" evidence="1">
    <location>
        <begin position="1"/>
        <end position="29"/>
    </location>
</feature>
<keyword evidence="3" id="KW-1185">Reference proteome</keyword>
<organism evidence="2 3">
    <name type="scientific">Roseisolibacter agri</name>
    <dbReference type="NCBI Taxonomy" id="2014610"/>
    <lineage>
        <taxon>Bacteria</taxon>
        <taxon>Pseudomonadati</taxon>
        <taxon>Gemmatimonadota</taxon>
        <taxon>Gemmatimonadia</taxon>
        <taxon>Gemmatimonadales</taxon>
        <taxon>Gemmatimonadaceae</taxon>
        <taxon>Roseisolibacter</taxon>
    </lineage>
</organism>
<name>A0AA37PZN9_9BACT</name>
<feature type="compositionally biased region" description="Basic and acidic residues" evidence="1">
    <location>
        <begin position="13"/>
        <end position="29"/>
    </location>
</feature>
<comment type="caution">
    <text evidence="2">The sequence shown here is derived from an EMBL/GenBank/DDBJ whole genome shotgun (WGS) entry which is preliminary data.</text>
</comment>
<dbReference type="SUPFAM" id="SSF56925">
    <property type="entry name" value="OMPA-like"/>
    <property type="match status" value="1"/>
</dbReference>
<dbReference type="Proteomes" id="UP001161325">
    <property type="component" value="Unassembled WGS sequence"/>
</dbReference>
<dbReference type="EMBL" id="BRXS01000001">
    <property type="protein sequence ID" value="GLC23764.1"/>
    <property type="molecule type" value="Genomic_DNA"/>
</dbReference>
<protein>
    <recommendedName>
        <fullName evidence="4">Outer membrane protein beta-barrel domain-containing protein</fullName>
    </recommendedName>
</protein>
<dbReference type="Gene3D" id="2.40.160.20">
    <property type="match status" value="1"/>
</dbReference>
<evidence type="ECO:0000256" key="1">
    <source>
        <dbReference type="SAM" id="MobiDB-lite"/>
    </source>
</evidence>
<proteinExistence type="predicted"/>
<sequence>MLVAVAPAAHAQRHSERDSERHTPPWERRSSATFAIGGAGLYTGVRDSDVGRVRDGYGFDVHAAVGVSAFALAGGYQRTVQSLRDTDTDVTLQGPYVEPRLALASGGNFTPYLTGRVAFLRQRVSGDVVSVSNATRTSVGGGLGMLVALGPAVHLDLTAQYTRFDVRQDTRHGDGALLRAGMVFGFDRWGR</sequence>
<dbReference type="InterPro" id="IPR011250">
    <property type="entry name" value="OMP/PagP_B-barrel"/>
</dbReference>
<dbReference type="AlphaFoldDB" id="A0AA37PZN9"/>
<evidence type="ECO:0008006" key="4">
    <source>
        <dbReference type="Google" id="ProtNLM"/>
    </source>
</evidence>
<reference evidence="2" key="1">
    <citation type="submission" date="2022-08" db="EMBL/GenBank/DDBJ databases">
        <title>Draft genome sequencing of Roseisolibacter agri AW1220.</title>
        <authorList>
            <person name="Tobiishi Y."/>
            <person name="Tonouchi A."/>
        </authorList>
    </citation>
    <scope>NUCLEOTIDE SEQUENCE</scope>
    <source>
        <strain evidence="2">AW1220</strain>
    </source>
</reference>
<evidence type="ECO:0000313" key="2">
    <source>
        <dbReference type="EMBL" id="GLC23764.1"/>
    </source>
</evidence>
<gene>
    <name evidence="2" type="ORF">rosag_02770</name>
</gene>